<feature type="transmembrane region" description="Helical" evidence="5">
    <location>
        <begin position="387"/>
        <end position="415"/>
    </location>
</feature>
<evidence type="ECO:0000259" key="7">
    <source>
        <dbReference type="Pfam" id="PF13466"/>
    </source>
</evidence>
<evidence type="ECO:0000256" key="3">
    <source>
        <dbReference type="ARBA" id="ARBA00022989"/>
    </source>
</evidence>
<accession>A0ABT3DXJ8</accession>
<feature type="transmembrane region" description="Helical" evidence="5">
    <location>
        <begin position="55"/>
        <end position="77"/>
    </location>
</feature>
<feature type="transmembrane region" description="Helical" evidence="5">
    <location>
        <begin position="129"/>
        <end position="149"/>
    </location>
</feature>
<organism evidence="8 9">
    <name type="scientific">Xanthomonas sacchari</name>
    <dbReference type="NCBI Taxonomy" id="56458"/>
    <lineage>
        <taxon>Bacteria</taxon>
        <taxon>Pseudomonadati</taxon>
        <taxon>Pseudomonadota</taxon>
        <taxon>Gammaproteobacteria</taxon>
        <taxon>Lysobacterales</taxon>
        <taxon>Lysobacteraceae</taxon>
        <taxon>Xanthomonas</taxon>
    </lineage>
</organism>
<feature type="transmembrane region" description="Helical" evidence="5">
    <location>
        <begin position="299"/>
        <end position="317"/>
    </location>
</feature>
<dbReference type="EMBL" id="JANFWR010000017">
    <property type="protein sequence ID" value="MCW0400117.1"/>
    <property type="molecule type" value="Genomic_DNA"/>
</dbReference>
<feature type="domain" description="SLC26A/SulP transporter" evidence="6">
    <location>
        <begin position="25"/>
        <end position="392"/>
    </location>
</feature>
<keyword evidence="9" id="KW-1185">Reference proteome</keyword>
<dbReference type="RefSeq" id="WP_429002878.1">
    <property type="nucleotide sequence ID" value="NZ_CP099530.1"/>
</dbReference>
<keyword evidence="4 5" id="KW-0472">Membrane</keyword>
<dbReference type="Proteomes" id="UP001320843">
    <property type="component" value="Unassembled WGS sequence"/>
</dbReference>
<comment type="subcellular location">
    <subcellularLocation>
        <location evidence="1">Membrane</location>
        <topology evidence="1">Multi-pass membrane protein</topology>
    </subcellularLocation>
</comment>
<evidence type="ECO:0000256" key="4">
    <source>
        <dbReference type="ARBA" id="ARBA00023136"/>
    </source>
</evidence>
<dbReference type="PANTHER" id="PTHR11814">
    <property type="entry name" value="SULFATE TRANSPORTER"/>
    <property type="match status" value="1"/>
</dbReference>
<feature type="transmembrane region" description="Helical" evidence="5">
    <location>
        <begin position="337"/>
        <end position="366"/>
    </location>
</feature>
<feature type="transmembrane region" description="Helical" evidence="5">
    <location>
        <begin position="97"/>
        <end position="117"/>
    </location>
</feature>
<feature type="transmembrane region" description="Helical" evidence="5">
    <location>
        <begin position="257"/>
        <end position="279"/>
    </location>
</feature>
<comment type="caution">
    <text evidence="8">The sequence shown here is derived from an EMBL/GenBank/DDBJ whole genome shotgun (WGS) entry which is preliminary data.</text>
</comment>
<name>A0ABT3DXJ8_9XANT</name>
<proteinExistence type="predicted"/>
<feature type="transmembrane region" description="Helical" evidence="5">
    <location>
        <begin position="169"/>
        <end position="194"/>
    </location>
</feature>
<feature type="transmembrane region" description="Helical" evidence="5">
    <location>
        <begin position="206"/>
        <end position="226"/>
    </location>
</feature>
<protein>
    <submittedName>
        <fullName evidence="8">C4-dicarboxylic acid transporter DauA</fullName>
    </submittedName>
</protein>
<dbReference type="Pfam" id="PF13466">
    <property type="entry name" value="STAS_2"/>
    <property type="match status" value="1"/>
</dbReference>
<dbReference type="InterPro" id="IPR001902">
    <property type="entry name" value="SLC26A/SulP_fam"/>
</dbReference>
<evidence type="ECO:0000313" key="9">
    <source>
        <dbReference type="Proteomes" id="UP001320843"/>
    </source>
</evidence>
<feature type="transmembrane region" description="Helical" evidence="5">
    <location>
        <begin position="28"/>
        <end position="48"/>
    </location>
</feature>
<keyword evidence="3 5" id="KW-1133">Transmembrane helix</keyword>
<evidence type="ECO:0000256" key="5">
    <source>
        <dbReference type="SAM" id="Phobius"/>
    </source>
</evidence>
<dbReference type="InterPro" id="IPR011547">
    <property type="entry name" value="SLC26A/SulP_dom"/>
</dbReference>
<gene>
    <name evidence="8" type="ORF">NB700_002673</name>
</gene>
<dbReference type="Pfam" id="PF00916">
    <property type="entry name" value="Sulfate_transp"/>
    <property type="match status" value="1"/>
</dbReference>
<feature type="domain" description="MlaB-like STAS" evidence="7">
    <location>
        <begin position="448"/>
        <end position="509"/>
    </location>
</feature>
<evidence type="ECO:0000313" key="8">
    <source>
        <dbReference type="EMBL" id="MCW0400117.1"/>
    </source>
</evidence>
<reference evidence="8 9" key="1">
    <citation type="submission" date="2022-06" db="EMBL/GenBank/DDBJ databases">
        <title>Dynamics of rice microbiomes reveals core vertical transmitted seed endophytes.</title>
        <authorList>
            <person name="Liao K."/>
            <person name="Zhang X."/>
        </authorList>
    </citation>
    <scope>NUCLEOTIDE SEQUENCE [LARGE SCALE GENOMIC DNA]</scope>
    <source>
        <strain evidence="8 9">YT10-10-1</strain>
    </source>
</reference>
<evidence type="ECO:0000256" key="1">
    <source>
        <dbReference type="ARBA" id="ARBA00004141"/>
    </source>
</evidence>
<evidence type="ECO:0000256" key="2">
    <source>
        <dbReference type="ARBA" id="ARBA00022692"/>
    </source>
</evidence>
<evidence type="ECO:0000259" key="6">
    <source>
        <dbReference type="Pfam" id="PF00916"/>
    </source>
</evidence>
<sequence>MHTMTEHAPAGASALARYLRGGAFGRDLLASVVVFLVALPLCMGIAIASGMPPAAGLITGIVGGLVVGLIAGSPLQVSGPAAGLAVLVFELVRAHGVAALGPVILLAGAIQLLAGVCRAGVWFRMTSPAVVAGMLSGIGILIVASQSHVLLDAAPKARGLENFAALPAALWRALDAGVGRAALLVGLGTIAIMLAWERLRPQRLRFVPGALLAVVAMTALVQVQGLDVRKVDVPANLLSAIRVPSLDDMLGVLDATLLLSALTFAFIASAETLLSAAAVDRMHHGPRTRYDRELAAQGVGNMLCGLLGALPMTGVIVRSAANVQAGAATRVSTMLHAGWLLVFALLLPWLLRMTPVACLAGILVYTGLKMVKLGQVRELAAYGRGTAAIYLATTFAIVATDLLTGVLIGFGLSLLRLALQQSRLTVDVHAHEDAGAEDAGAGAGKLRLSLEGSATFLRVPTMARTLERLPPNTELHLDVARLRHVDHACLELLRDWSRNAASRGCALVVDWKELDRRVEGQRAA</sequence>
<dbReference type="InterPro" id="IPR058548">
    <property type="entry name" value="MlaB-like_STAS"/>
</dbReference>
<keyword evidence="2 5" id="KW-0812">Transmembrane</keyword>